<feature type="region of interest" description="Disordered" evidence="1">
    <location>
        <begin position="100"/>
        <end position="120"/>
    </location>
</feature>
<evidence type="ECO:0000256" key="2">
    <source>
        <dbReference type="SAM" id="Phobius"/>
    </source>
</evidence>
<keyword evidence="2" id="KW-0472">Membrane</keyword>
<keyword evidence="4" id="KW-1185">Reference proteome</keyword>
<evidence type="ECO:0000313" key="4">
    <source>
        <dbReference type="Proteomes" id="UP000471640"/>
    </source>
</evidence>
<dbReference type="AlphaFoldDB" id="A0A6P1DNI2"/>
<accession>A0A6P1DNI2</accession>
<organism evidence="3 4">
    <name type="scientific">Thiorhodococcus mannitoliphagus</name>
    <dbReference type="NCBI Taxonomy" id="329406"/>
    <lineage>
        <taxon>Bacteria</taxon>
        <taxon>Pseudomonadati</taxon>
        <taxon>Pseudomonadota</taxon>
        <taxon>Gammaproteobacteria</taxon>
        <taxon>Chromatiales</taxon>
        <taxon>Chromatiaceae</taxon>
        <taxon>Thiorhodococcus</taxon>
    </lineage>
</organism>
<feature type="compositionally biased region" description="Basic and acidic residues" evidence="1">
    <location>
        <begin position="109"/>
        <end position="120"/>
    </location>
</feature>
<dbReference type="RefSeq" id="WP_164652697.1">
    <property type="nucleotide sequence ID" value="NZ_JAAIJR010000016.1"/>
</dbReference>
<evidence type="ECO:0000256" key="1">
    <source>
        <dbReference type="SAM" id="MobiDB-lite"/>
    </source>
</evidence>
<reference evidence="3 4" key="2">
    <citation type="submission" date="2020-02" db="EMBL/GenBank/DDBJ databases">
        <title>Genome sequences of Thiorhodococcus mannitoliphagus and Thiorhodococcus minor, purple sulfur photosynthetic bacteria in the gammaproteobacterial family, Chromatiaceae.</title>
        <authorList>
            <person name="Aviles F.A."/>
            <person name="Meyer T.E."/>
            <person name="Kyndt J.A."/>
        </authorList>
    </citation>
    <scope>NUCLEOTIDE SEQUENCE [LARGE SCALE GENOMIC DNA]</scope>
    <source>
        <strain evidence="3 4">DSM 18266</strain>
    </source>
</reference>
<gene>
    <name evidence="3" type="ORF">G3480_05630</name>
</gene>
<feature type="transmembrane region" description="Helical" evidence="2">
    <location>
        <begin position="32"/>
        <end position="61"/>
    </location>
</feature>
<sequence length="120" mass="12658">MNHTQAMNHTQVSETASSAQGPLAKTLWHLPLIFAGLIAAYELEIGHLAIAGLAAGLLVAFQARMDKADGTRATNTRLSKLARGDGGSRAASEPLIMRGAGRSVLDGGSLEHRQRELKST</sequence>
<reference evidence="4" key="1">
    <citation type="journal article" date="2020" name="Microbiol. Resour. Announc.">
        <title>Draft Genome Sequences of Thiorhodococcus mannitoliphagus and Thiorhodococcus minor, Purple Sulfur Photosynthetic Bacteria in the Gammaproteobacterial Family Chromatiaceae.</title>
        <authorList>
            <person name="Aviles F.A."/>
            <person name="Meyer T.E."/>
            <person name="Kyndt J.A."/>
        </authorList>
    </citation>
    <scope>NUCLEOTIDE SEQUENCE [LARGE SCALE GENOMIC DNA]</scope>
    <source>
        <strain evidence="4">DSM 18266</strain>
    </source>
</reference>
<name>A0A6P1DNI2_9GAMM</name>
<comment type="caution">
    <text evidence="3">The sequence shown here is derived from an EMBL/GenBank/DDBJ whole genome shotgun (WGS) entry which is preliminary data.</text>
</comment>
<protein>
    <submittedName>
        <fullName evidence="3">Uncharacterized protein</fullName>
    </submittedName>
</protein>
<keyword evidence="2" id="KW-0812">Transmembrane</keyword>
<proteinExistence type="predicted"/>
<dbReference type="EMBL" id="JAAIJR010000016">
    <property type="protein sequence ID" value="NEX19797.1"/>
    <property type="molecule type" value="Genomic_DNA"/>
</dbReference>
<keyword evidence="2" id="KW-1133">Transmembrane helix</keyword>
<evidence type="ECO:0000313" key="3">
    <source>
        <dbReference type="EMBL" id="NEX19797.1"/>
    </source>
</evidence>
<dbReference type="Proteomes" id="UP000471640">
    <property type="component" value="Unassembled WGS sequence"/>
</dbReference>